<evidence type="ECO:0000259" key="1">
    <source>
        <dbReference type="SMART" id="SM00421"/>
    </source>
</evidence>
<dbReference type="SMART" id="SM00421">
    <property type="entry name" value="HTH_LUXR"/>
    <property type="match status" value="1"/>
</dbReference>
<dbReference type="OrthoDB" id="5497412at2"/>
<reference evidence="2 3" key="2">
    <citation type="journal article" date="2013" name="Genome Announc.">
        <title>Draft Genome Sequence of Methylobacterium mesophilicum Strain SR1.6/6, Isolated from Citrus sinensis.</title>
        <authorList>
            <person name="Marinho Almeida D."/>
            <person name="Dini-Andreote F."/>
            <person name="Camargo Neves A.A."/>
            <person name="Juca Ramos R.T."/>
            <person name="Andreote F.D."/>
            <person name="Carneiro A.R."/>
            <person name="Oliveira de Souza Lima A."/>
            <person name="Caracciolo Gomes de Sa P.H."/>
            <person name="Ribeiro Barbosa M.S."/>
            <person name="Araujo W.L."/>
            <person name="Silva A."/>
        </authorList>
    </citation>
    <scope>NUCLEOTIDE SEQUENCE [LARGE SCALE GENOMIC DNA]</scope>
    <source>
        <strain evidence="2 3">SR1.6/6</strain>
    </source>
</reference>
<reference evidence="2 3" key="1">
    <citation type="journal article" date="2012" name="Genet. Mol. Biol.">
        <title>Analysis of 16S rRNA and mxaF genes revealing insights into Methylobacterium niche-specific plant association.</title>
        <authorList>
            <person name="Dourado M.N."/>
            <person name="Andreote F.D."/>
            <person name="Dini-Andreote F."/>
            <person name="Conti R."/>
            <person name="Araujo J.M."/>
            <person name="Araujo W.L."/>
        </authorList>
    </citation>
    <scope>NUCLEOTIDE SEQUENCE [LARGE SCALE GENOMIC DNA]</scope>
    <source>
        <strain evidence="2 3">SR1.6/6</strain>
    </source>
</reference>
<gene>
    <name evidence="2" type="ORF">MMSR116_23805</name>
</gene>
<feature type="domain" description="HTH luxR-type" evidence="1">
    <location>
        <begin position="323"/>
        <end position="380"/>
    </location>
</feature>
<dbReference type="GO" id="GO:0006355">
    <property type="term" value="P:regulation of DNA-templated transcription"/>
    <property type="evidence" value="ECO:0007669"/>
    <property type="project" value="InterPro"/>
</dbReference>
<protein>
    <submittedName>
        <fullName evidence="2">Helix-turn-helix transcriptional regulator</fullName>
    </submittedName>
</protein>
<evidence type="ECO:0000313" key="2">
    <source>
        <dbReference type="EMBL" id="QGY04595.1"/>
    </source>
</evidence>
<accession>A0A6B9FUH0</accession>
<dbReference type="InterPro" id="IPR016032">
    <property type="entry name" value="Sig_transdc_resp-reg_C-effctor"/>
</dbReference>
<proteinExistence type="predicted"/>
<sequence length="388" mass="41802">MRPLYDHNPRVVALAEDIGALIDRAAFDPDAWEDVMAAFATAVPGGKTGIQVVDILGESAVPLTSSGWPDGVVARYAAYYNAINPWMPVMLAAPAMQPIFSERLLPASEFAHTEFYTDWLSRAGGADASSGMRIAESDGRLGFISLHYDLRRAESANGIYEPLLKILGPRIRRTLDASRHAGPRRLRSSLLDALVEPALLVAQDMRIYGANEAAEALLRDGKILRCGSLNILDVRDRNLLASIRGAVATTCAPDAALGPFSAAPAITTAAGTFAACTMTVDPKFLSAGRLGLLVLPPKLALLVLRRCPKPRRSADLQQILMTDYRLTAAEARLASNLDGTVSLKEAADRFGITVDTARTQLRAVFRKTGVSRQAELTRLVLLKSGRGR</sequence>
<evidence type="ECO:0000313" key="3">
    <source>
        <dbReference type="Proteomes" id="UP000012488"/>
    </source>
</evidence>
<dbReference type="Proteomes" id="UP000012488">
    <property type="component" value="Chromosome"/>
</dbReference>
<dbReference type="InterPro" id="IPR000792">
    <property type="entry name" value="Tscrpt_reg_LuxR_C"/>
</dbReference>
<dbReference type="InterPro" id="IPR036388">
    <property type="entry name" value="WH-like_DNA-bd_sf"/>
</dbReference>
<dbReference type="Gene3D" id="1.10.10.10">
    <property type="entry name" value="Winged helix-like DNA-binding domain superfamily/Winged helix DNA-binding domain"/>
    <property type="match status" value="1"/>
</dbReference>
<dbReference type="KEGG" id="mmes:MMSR116_23805"/>
<organism evidence="2 3">
    <name type="scientific">Methylobacterium mesophilicum SR1.6/6</name>
    <dbReference type="NCBI Taxonomy" id="908290"/>
    <lineage>
        <taxon>Bacteria</taxon>
        <taxon>Pseudomonadati</taxon>
        <taxon>Pseudomonadota</taxon>
        <taxon>Alphaproteobacteria</taxon>
        <taxon>Hyphomicrobiales</taxon>
        <taxon>Methylobacteriaceae</taxon>
        <taxon>Methylobacterium</taxon>
    </lineage>
</organism>
<dbReference type="RefSeq" id="WP_010686051.1">
    <property type="nucleotide sequence ID" value="NZ_CP043538.1"/>
</dbReference>
<dbReference type="EMBL" id="CP043538">
    <property type="protein sequence ID" value="QGY04595.1"/>
    <property type="molecule type" value="Genomic_DNA"/>
</dbReference>
<dbReference type="GO" id="GO:0003677">
    <property type="term" value="F:DNA binding"/>
    <property type="evidence" value="ECO:0007669"/>
    <property type="project" value="InterPro"/>
</dbReference>
<name>A0A6B9FUH0_9HYPH</name>
<dbReference type="SUPFAM" id="SSF46894">
    <property type="entry name" value="C-terminal effector domain of the bipartite response regulators"/>
    <property type="match status" value="1"/>
</dbReference>
<dbReference type="AlphaFoldDB" id="A0A6B9FUH0"/>